<feature type="transmembrane region" description="Helical" evidence="2">
    <location>
        <begin position="29"/>
        <end position="52"/>
    </location>
</feature>
<keyword evidence="1" id="KW-0732">Signal</keyword>
<dbReference type="EMBL" id="CAJHUC010002038">
    <property type="protein sequence ID" value="CAD7703029.1"/>
    <property type="molecule type" value="Genomic_DNA"/>
</dbReference>
<keyword evidence="2" id="KW-0812">Transmembrane</keyword>
<evidence type="ECO:0008006" key="5">
    <source>
        <dbReference type="Google" id="ProtNLM"/>
    </source>
</evidence>
<evidence type="ECO:0000313" key="4">
    <source>
        <dbReference type="Proteomes" id="UP000708148"/>
    </source>
</evidence>
<name>A0A8S1J6T7_9CHLO</name>
<comment type="caution">
    <text evidence="3">The sequence shown here is derived from an EMBL/GenBank/DDBJ whole genome shotgun (WGS) entry which is preliminary data.</text>
</comment>
<dbReference type="AlphaFoldDB" id="A0A8S1J6T7"/>
<dbReference type="SUPFAM" id="SSF56784">
    <property type="entry name" value="HAD-like"/>
    <property type="match status" value="1"/>
</dbReference>
<reference evidence="3" key="1">
    <citation type="submission" date="2020-12" db="EMBL/GenBank/DDBJ databases">
        <authorList>
            <person name="Iha C."/>
        </authorList>
    </citation>
    <scope>NUCLEOTIDE SEQUENCE</scope>
</reference>
<dbReference type="OrthoDB" id="59415at2759"/>
<dbReference type="InterPro" id="IPR005519">
    <property type="entry name" value="Acid_phosphat_B-like"/>
</dbReference>
<evidence type="ECO:0000256" key="1">
    <source>
        <dbReference type="ARBA" id="ARBA00022729"/>
    </source>
</evidence>
<keyword evidence="2" id="KW-1133">Transmembrane helix</keyword>
<sequence length="302" mass="33686">MNFEGVRQDFDYDRVGEKGGRGGPLKRRWMVACACVGALALALFVLVVVALARPRRACEAGESLAFHCLYALGGGVAHKDSLNFPQLQREECASTFERYFEEGGQYERDLDIALNAAQAYFGNATLFPEVNSSMVAIFDVDETCLSNLEDMRNEDWDREYSKQKSREWMLQARAPAIPQTLAVYKMLWKKGFGLTFITGRSEELHNATAVNLKKMGYGSACSKDGKGMKGDEPCYMELGMRNNSTDVGKKATIYKSEKREAFLEQHKGSQFVAAFGDQFSDLLGEFGAAALFKLPNPVYYIV</sequence>
<evidence type="ECO:0000256" key="2">
    <source>
        <dbReference type="SAM" id="Phobius"/>
    </source>
</evidence>
<protein>
    <recommendedName>
        <fullName evidence="5">Acid phosphatase</fullName>
    </recommendedName>
</protein>
<dbReference type="Proteomes" id="UP000708148">
    <property type="component" value="Unassembled WGS sequence"/>
</dbReference>
<gene>
    <name evidence="3" type="ORF">OSTQU699_LOCUS8386</name>
</gene>
<dbReference type="PANTHER" id="PTHR31284:SF10">
    <property type="entry name" value="ACID PHOSPHATASE-LIKE PROTEIN"/>
    <property type="match status" value="1"/>
</dbReference>
<dbReference type="Pfam" id="PF03767">
    <property type="entry name" value="Acid_phosphat_B"/>
    <property type="match status" value="1"/>
</dbReference>
<dbReference type="InterPro" id="IPR023214">
    <property type="entry name" value="HAD_sf"/>
</dbReference>
<dbReference type="InterPro" id="IPR036412">
    <property type="entry name" value="HAD-like_sf"/>
</dbReference>
<accession>A0A8S1J6T7</accession>
<keyword evidence="2" id="KW-0472">Membrane</keyword>
<proteinExistence type="predicted"/>
<keyword evidence="4" id="KW-1185">Reference proteome</keyword>
<organism evidence="3 4">
    <name type="scientific">Ostreobium quekettii</name>
    <dbReference type="NCBI Taxonomy" id="121088"/>
    <lineage>
        <taxon>Eukaryota</taxon>
        <taxon>Viridiplantae</taxon>
        <taxon>Chlorophyta</taxon>
        <taxon>core chlorophytes</taxon>
        <taxon>Ulvophyceae</taxon>
        <taxon>TCBD clade</taxon>
        <taxon>Bryopsidales</taxon>
        <taxon>Ostreobineae</taxon>
        <taxon>Ostreobiaceae</taxon>
        <taxon>Ostreobium</taxon>
    </lineage>
</organism>
<dbReference type="Gene3D" id="3.40.50.1000">
    <property type="entry name" value="HAD superfamily/HAD-like"/>
    <property type="match status" value="1"/>
</dbReference>
<evidence type="ECO:0000313" key="3">
    <source>
        <dbReference type="EMBL" id="CAD7703029.1"/>
    </source>
</evidence>
<dbReference type="PANTHER" id="PTHR31284">
    <property type="entry name" value="ACID PHOSPHATASE-LIKE PROTEIN"/>
    <property type="match status" value="1"/>
</dbReference>